<evidence type="ECO:0000313" key="1">
    <source>
        <dbReference type="EMBL" id="SFG64651.1"/>
    </source>
</evidence>
<sequence>METLFSMLRVIIKPILLGGCLLFGSVALAEDNAVDNIKTVYIYNFLSFIQWPEHKSLSAEYRLCALADQALVDKLTAVVQDEQMNGRSLIVVPYSYLSEAENCHLIYLQESALLEADSLVDFDQPGTLLIGDADGFVSGGMGMVGFETRGRKVRVAMNLTRLQEAGFKVSSKLLRVVRIER</sequence>
<accession>A0A1I2TQP6</accession>
<name>A0A1I2TQP6_9GAMM</name>
<dbReference type="OrthoDB" id="277577at2"/>
<evidence type="ECO:0008006" key="3">
    <source>
        <dbReference type="Google" id="ProtNLM"/>
    </source>
</evidence>
<dbReference type="STRING" id="1045558.SAMN05216175_11072"/>
<evidence type="ECO:0000313" key="2">
    <source>
        <dbReference type="Proteomes" id="UP000198623"/>
    </source>
</evidence>
<reference evidence="2" key="1">
    <citation type="submission" date="2016-10" db="EMBL/GenBank/DDBJ databases">
        <authorList>
            <person name="Varghese N."/>
            <person name="Submissions S."/>
        </authorList>
    </citation>
    <scope>NUCLEOTIDE SEQUENCE [LARGE SCALE GENOMIC DNA]</scope>
    <source>
        <strain evidence="2">CGMCC 1.10971</strain>
    </source>
</reference>
<dbReference type="RefSeq" id="WP_090728781.1">
    <property type="nucleotide sequence ID" value="NZ_FOOU01000010.1"/>
</dbReference>
<dbReference type="AlphaFoldDB" id="A0A1I2TQP6"/>
<protein>
    <recommendedName>
        <fullName evidence="3">YfiR family protein</fullName>
    </recommendedName>
</protein>
<organism evidence="1 2">
    <name type="scientific">Neptunomonas qingdaonensis</name>
    <dbReference type="NCBI Taxonomy" id="1045558"/>
    <lineage>
        <taxon>Bacteria</taxon>
        <taxon>Pseudomonadati</taxon>
        <taxon>Pseudomonadota</taxon>
        <taxon>Gammaproteobacteria</taxon>
        <taxon>Oceanospirillales</taxon>
        <taxon>Oceanospirillaceae</taxon>
        <taxon>Neptunomonas</taxon>
    </lineage>
</organism>
<dbReference type="InterPro" id="IPR025293">
    <property type="entry name" value="YfiR/HmsC-like"/>
</dbReference>
<proteinExistence type="predicted"/>
<dbReference type="Pfam" id="PF13689">
    <property type="entry name" value="DUF4154"/>
    <property type="match status" value="1"/>
</dbReference>
<keyword evidence="2" id="KW-1185">Reference proteome</keyword>
<dbReference type="Proteomes" id="UP000198623">
    <property type="component" value="Unassembled WGS sequence"/>
</dbReference>
<gene>
    <name evidence="1" type="ORF">SAMN05216175_11072</name>
</gene>
<dbReference type="EMBL" id="FOOU01000010">
    <property type="protein sequence ID" value="SFG64651.1"/>
    <property type="molecule type" value="Genomic_DNA"/>
</dbReference>